<dbReference type="Proteomes" id="UP000257139">
    <property type="component" value="Chromosome CBM2594_a"/>
</dbReference>
<gene>
    <name evidence="1" type="ORF">CBM2594_A70379</name>
</gene>
<dbReference type="AlphaFoldDB" id="A0A7Z7J8F5"/>
<reference evidence="1" key="1">
    <citation type="submission" date="2018-01" db="EMBL/GenBank/DDBJ databases">
        <authorList>
            <person name="Clerissi C."/>
        </authorList>
    </citation>
    <scope>NUCLEOTIDE SEQUENCE [LARGE SCALE GENOMIC DNA]</scope>
    <source>
        <strain evidence="1">Cupriavidus taiwanensis STM 6021</strain>
    </source>
</reference>
<organism evidence="1">
    <name type="scientific">Cupriavidus taiwanensis</name>
    <dbReference type="NCBI Taxonomy" id="164546"/>
    <lineage>
        <taxon>Bacteria</taxon>
        <taxon>Pseudomonadati</taxon>
        <taxon>Pseudomonadota</taxon>
        <taxon>Betaproteobacteria</taxon>
        <taxon>Burkholderiales</taxon>
        <taxon>Burkholderiaceae</taxon>
        <taxon>Cupriavidus</taxon>
    </lineage>
</organism>
<evidence type="ECO:0000313" key="1">
    <source>
        <dbReference type="EMBL" id="SPC15814.1"/>
    </source>
</evidence>
<protein>
    <submittedName>
        <fullName evidence="1">Uncharacterized protein</fullName>
    </submittedName>
</protein>
<name>A0A7Z7J8F5_9BURK</name>
<dbReference type="EMBL" id="OGUU01000011">
    <property type="protein sequence ID" value="SPC15814.1"/>
    <property type="molecule type" value="Genomic_DNA"/>
</dbReference>
<comment type="caution">
    <text evidence="1">The sequence shown here is derived from an EMBL/GenBank/DDBJ whole genome shotgun (WGS) entry which is preliminary data.</text>
</comment>
<accession>A0A7Z7J8F5</accession>
<sequence length="79" mass="8780">MRKPVYIVDSEAKSVEFVTNFDMWMTTLYHPARTSFGSGPSGAFAHAMHWRGAAAGTTAWREACVGSCPIVHTRIARRH</sequence>
<proteinExistence type="predicted"/>